<evidence type="ECO:0000256" key="7">
    <source>
        <dbReference type="PIRNR" id="PIRNR000232"/>
    </source>
</evidence>
<feature type="binding site" evidence="8">
    <location>
        <position position="36"/>
    </location>
    <ligand>
        <name>FMN</name>
        <dbReference type="ChEBI" id="CHEBI:58210"/>
        <note>ligand shared between dimeric partners</note>
    </ligand>
</feature>
<evidence type="ECO:0000256" key="6">
    <source>
        <dbReference type="ARBA" id="ARBA00023027"/>
    </source>
</evidence>
<feature type="binding site" evidence="8">
    <location>
        <position position="40"/>
    </location>
    <ligand>
        <name>FMN</name>
        <dbReference type="ChEBI" id="CHEBI:58210"/>
        <note>ligand shared between dimeric partners</note>
    </ligand>
</feature>
<evidence type="ECO:0000256" key="2">
    <source>
        <dbReference type="ARBA" id="ARBA00022630"/>
    </source>
</evidence>
<dbReference type="GO" id="GO:0016491">
    <property type="term" value="F:oxidoreductase activity"/>
    <property type="evidence" value="ECO:0007669"/>
    <property type="project" value="UniProtKB-UniRule"/>
</dbReference>
<dbReference type="InterPro" id="IPR000415">
    <property type="entry name" value="Nitroreductase-like"/>
</dbReference>
<sequence length="185" mass="19835">MPDALELLLKRNSAPKLTAPGPEAEALAMILAAGLRAPDHAWLTPWRFLTVKGERRNALGEVLAQALAERDPTATPAALDKARQAPLRAPLVIVVMAVIQEHPKVPPVEQRLSAGCAAQAMMLAAEAQGYAAIWRTGDAAFDRRVVDALGGAENEEIVGFIYVGTRAGPSKPLPAREIEDYVSDW</sequence>
<dbReference type="PANTHER" id="PTHR43821">
    <property type="entry name" value="NAD(P)H NITROREDUCTASE YDJA-RELATED"/>
    <property type="match status" value="1"/>
</dbReference>
<evidence type="ECO:0000256" key="1">
    <source>
        <dbReference type="ARBA" id="ARBA00007118"/>
    </source>
</evidence>
<keyword evidence="5 7" id="KW-0560">Oxidoreductase</keyword>
<dbReference type="InterPro" id="IPR052530">
    <property type="entry name" value="NAD(P)H_nitroreductase"/>
</dbReference>
<keyword evidence="2 7" id="KW-0285">Flavoprotein</keyword>
<keyword evidence="4 7" id="KW-0521">NADP</keyword>
<dbReference type="Pfam" id="PF00881">
    <property type="entry name" value="Nitroreductase"/>
    <property type="match status" value="1"/>
</dbReference>
<comment type="similarity">
    <text evidence="1 7">Belongs to the nitroreductase family.</text>
</comment>
<dbReference type="Gene3D" id="3.40.109.10">
    <property type="entry name" value="NADH Oxidase"/>
    <property type="match status" value="1"/>
</dbReference>
<dbReference type="InterPro" id="IPR026021">
    <property type="entry name" value="YdjA-like"/>
</dbReference>
<feature type="domain" description="Nitroreductase" evidence="9">
    <location>
        <begin position="11"/>
        <end position="164"/>
    </location>
</feature>
<dbReference type="Proteomes" id="UP000644693">
    <property type="component" value="Unassembled WGS sequence"/>
</dbReference>
<dbReference type="PIRSF" id="PIRSF000232">
    <property type="entry name" value="YdjA"/>
    <property type="match status" value="1"/>
</dbReference>
<proteinExistence type="inferred from homology"/>
<keyword evidence="6 7" id="KW-0520">NAD</keyword>
<dbReference type="RefSeq" id="WP_189476613.1">
    <property type="nucleotide sequence ID" value="NZ_BMYM01000001.1"/>
</dbReference>
<keyword evidence="3 7" id="KW-0288">FMN</keyword>
<dbReference type="PANTHER" id="PTHR43821:SF1">
    <property type="entry name" value="NAD(P)H NITROREDUCTASE YDJA-RELATED"/>
    <property type="match status" value="1"/>
</dbReference>
<feature type="binding site" description="in other chain" evidence="8">
    <location>
        <begin position="134"/>
        <end position="136"/>
    </location>
    <ligand>
        <name>FMN</name>
        <dbReference type="ChEBI" id="CHEBI:58210"/>
        <note>ligand shared between dimeric partners</note>
    </ligand>
</feature>
<keyword evidence="11" id="KW-1185">Reference proteome</keyword>
<evidence type="ECO:0000259" key="9">
    <source>
        <dbReference type="Pfam" id="PF00881"/>
    </source>
</evidence>
<reference evidence="10" key="1">
    <citation type="journal article" date="2014" name="Int. J. Syst. Evol. Microbiol.">
        <title>Complete genome sequence of Corynebacterium casei LMG S-19264T (=DSM 44701T), isolated from a smear-ripened cheese.</title>
        <authorList>
            <consortium name="US DOE Joint Genome Institute (JGI-PGF)"/>
            <person name="Walter F."/>
            <person name="Albersmeier A."/>
            <person name="Kalinowski J."/>
            <person name="Ruckert C."/>
        </authorList>
    </citation>
    <scope>NUCLEOTIDE SEQUENCE</scope>
    <source>
        <strain evidence="10">KCTC 23430</strain>
    </source>
</reference>
<evidence type="ECO:0000256" key="8">
    <source>
        <dbReference type="PIRSR" id="PIRSR000232-1"/>
    </source>
</evidence>
<dbReference type="SUPFAM" id="SSF55469">
    <property type="entry name" value="FMN-dependent nitroreductase-like"/>
    <property type="match status" value="1"/>
</dbReference>
<feature type="binding site" description="in other chain" evidence="8">
    <location>
        <begin position="11"/>
        <end position="13"/>
    </location>
    <ligand>
        <name>FMN</name>
        <dbReference type="ChEBI" id="CHEBI:58210"/>
        <note>ligand shared between dimeric partners</note>
    </ligand>
</feature>
<organism evidence="10 11">
    <name type="scientific">Parahalioglobus pacificus</name>
    <dbReference type="NCBI Taxonomy" id="930806"/>
    <lineage>
        <taxon>Bacteria</taxon>
        <taxon>Pseudomonadati</taxon>
        <taxon>Pseudomonadota</taxon>
        <taxon>Gammaproteobacteria</taxon>
        <taxon>Cellvibrionales</taxon>
        <taxon>Halieaceae</taxon>
        <taxon>Parahalioglobus</taxon>
    </lineage>
</organism>
<reference evidence="10" key="2">
    <citation type="submission" date="2020-09" db="EMBL/GenBank/DDBJ databases">
        <authorList>
            <person name="Sun Q."/>
            <person name="Kim S."/>
        </authorList>
    </citation>
    <scope>NUCLEOTIDE SEQUENCE</scope>
    <source>
        <strain evidence="10">KCTC 23430</strain>
    </source>
</reference>
<dbReference type="EC" id="1.-.-.-" evidence="7"/>
<dbReference type="AlphaFoldDB" id="A0A918XGQ1"/>
<dbReference type="InterPro" id="IPR029479">
    <property type="entry name" value="Nitroreductase"/>
</dbReference>
<evidence type="ECO:0000256" key="5">
    <source>
        <dbReference type="ARBA" id="ARBA00023002"/>
    </source>
</evidence>
<comment type="cofactor">
    <cofactor evidence="8">
        <name>FMN</name>
        <dbReference type="ChEBI" id="CHEBI:58210"/>
    </cofactor>
    <text evidence="8">Binds 1 FMN per subunit.</text>
</comment>
<dbReference type="EMBL" id="BMYM01000001">
    <property type="protein sequence ID" value="GHD31173.1"/>
    <property type="molecule type" value="Genomic_DNA"/>
</dbReference>
<dbReference type="CDD" id="cd02135">
    <property type="entry name" value="YdjA-like"/>
    <property type="match status" value="1"/>
</dbReference>
<name>A0A918XGQ1_9GAMM</name>
<gene>
    <name evidence="10" type="ORF">GCM10007053_13960</name>
</gene>
<evidence type="ECO:0000256" key="4">
    <source>
        <dbReference type="ARBA" id="ARBA00022857"/>
    </source>
</evidence>
<evidence type="ECO:0000313" key="11">
    <source>
        <dbReference type="Proteomes" id="UP000644693"/>
    </source>
</evidence>
<accession>A0A918XGQ1</accession>
<evidence type="ECO:0000256" key="3">
    <source>
        <dbReference type="ARBA" id="ARBA00022643"/>
    </source>
</evidence>
<dbReference type="NCBIfam" id="NF008088">
    <property type="entry name" value="PRK10828.1"/>
    <property type="match status" value="1"/>
</dbReference>
<protein>
    <recommendedName>
        <fullName evidence="7">Putative NAD(P)H nitroreductase</fullName>
        <ecNumber evidence="7">1.-.-.-</ecNumber>
    </recommendedName>
</protein>
<comment type="caution">
    <text evidence="10">The sequence shown here is derived from an EMBL/GenBank/DDBJ whole genome shotgun (WGS) entry which is preliminary data.</text>
</comment>
<evidence type="ECO:0000313" key="10">
    <source>
        <dbReference type="EMBL" id="GHD31173.1"/>
    </source>
</evidence>